<dbReference type="WBParaSite" id="PS1159_v2.g21617.t1">
    <property type="protein sequence ID" value="PS1159_v2.g21617.t1"/>
    <property type="gene ID" value="PS1159_v2.g21617"/>
</dbReference>
<name>A0AC35FWK8_9BILA</name>
<proteinExistence type="predicted"/>
<dbReference type="Proteomes" id="UP000887580">
    <property type="component" value="Unplaced"/>
</dbReference>
<accession>A0AC35FWK8</accession>
<organism evidence="1 2">
    <name type="scientific">Panagrolaimus sp. PS1159</name>
    <dbReference type="NCBI Taxonomy" id="55785"/>
    <lineage>
        <taxon>Eukaryota</taxon>
        <taxon>Metazoa</taxon>
        <taxon>Ecdysozoa</taxon>
        <taxon>Nematoda</taxon>
        <taxon>Chromadorea</taxon>
        <taxon>Rhabditida</taxon>
        <taxon>Tylenchina</taxon>
        <taxon>Panagrolaimomorpha</taxon>
        <taxon>Panagrolaimoidea</taxon>
        <taxon>Panagrolaimidae</taxon>
        <taxon>Panagrolaimus</taxon>
    </lineage>
</organism>
<sequence length="372" mass="41821">MENRLKEIAFTGALSLSLSFGHELGLFDALAAISTKENPATPAQLAEKAGIDFEFAPVWLNGMVSGKIIERNAEGDKFWIADENLASLTGNEPAAGLVYNRLLPMFSQHYKQAIKMAKETTDEKMPEEKHIEQTHGHEHGHQHEHGHHHGGHGDNHAEAYPLMELLSKTTYKKHLIPDFLPLLGLREKLENGRMEVLDVGCGTGFHICEFAREFPKCSFTGIDISENAIKRAKEVAKEMNLNNVKFEIISGEKMPDEWTKKYNWVFSWNSIHDHKHPKVAINEISRVVAADGRYTMLEINKPGNPNDYGTSPMSTFWAVAGIFTVLTVRRAPEVFKWTNAAAIEMLKEAGFSNVQTVKTPFFDFNVLFVCTK</sequence>
<reference evidence="2" key="1">
    <citation type="submission" date="2022-11" db="UniProtKB">
        <authorList>
            <consortium name="WormBaseParasite"/>
        </authorList>
    </citation>
    <scope>IDENTIFICATION</scope>
</reference>
<evidence type="ECO:0000313" key="2">
    <source>
        <dbReference type="WBParaSite" id="PS1159_v2.g21617.t1"/>
    </source>
</evidence>
<evidence type="ECO:0000313" key="1">
    <source>
        <dbReference type="Proteomes" id="UP000887580"/>
    </source>
</evidence>
<protein>
    <submittedName>
        <fullName evidence="2">Methyltransferase domain-containing protein</fullName>
    </submittedName>
</protein>